<dbReference type="HOGENOM" id="CLU_2347440_0_0_1"/>
<accession>A0A0C3NIM3</accession>
<dbReference type="Proteomes" id="UP000053257">
    <property type="component" value="Unassembled WGS sequence"/>
</dbReference>
<sequence>MKTVILLFGICAHRPTVGQKQKVIDRFYRFASSCSMTAYESFVTFRVMRCSSHSKYSCCGRWSYTRLQTTLYCRRAPLLSFHKKMSAMRLWRNSLQI</sequence>
<dbReference type="EMBL" id="KN840564">
    <property type="protein sequence ID" value="KIP04724.1"/>
    <property type="molecule type" value="Genomic_DNA"/>
</dbReference>
<dbReference type="AlphaFoldDB" id="A0A0C3NIM3"/>
<evidence type="ECO:0000313" key="1">
    <source>
        <dbReference type="EMBL" id="KIP04724.1"/>
    </source>
</evidence>
<proteinExistence type="predicted"/>
<organism evidence="1 2">
    <name type="scientific">Phlebiopsis gigantea (strain 11061_1 CR5-6)</name>
    <name type="common">White-rot fungus</name>
    <name type="synonym">Peniophora gigantea</name>
    <dbReference type="NCBI Taxonomy" id="745531"/>
    <lineage>
        <taxon>Eukaryota</taxon>
        <taxon>Fungi</taxon>
        <taxon>Dikarya</taxon>
        <taxon>Basidiomycota</taxon>
        <taxon>Agaricomycotina</taxon>
        <taxon>Agaricomycetes</taxon>
        <taxon>Polyporales</taxon>
        <taxon>Phanerochaetaceae</taxon>
        <taxon>Phlebiopsis</taxon>
    </lineage>
</organism>
<name>A0A0C3NIM3_PHLG1</name>
<gene>
    <name evidence="1" type="ORF">PHLGIDRAFT_181796</name>
</gene>
<reference evidence="1 2" key="1">
    <citation type="journal article" date="2014" name="PLoS Genet.">
        <title>Analysis of the Phlebiopsis gigantea genome, transcriptome and secretome provides insight into its pioneer colonization strategies of wood.</title>
        <authorList>
            <person name="Hori C."/>
            <person name="Ishida T."/>
            <person name="Igarashi K."/>
            <person name="Samejima M."/>
            <person name="Suzuki H."/>
            <person name="Master E."/>
            <person name="Ferreira P."/>
            <person name="Ruiz-Duenas F.J."/>
            <person name="Held B."/>
            <person name="Canessa P."/>
            <person name="Larrondo L.F."/>
            <person name="Schmoll M."/>
            <person name="Druzhinina I.S."/>
            <person name="Kubicek C.P."/>
            <person name="Gaskell J.A."/>
            <person name="Kersten P."/>
            <person name="St John F."/>
            <person name="Glasner J."/>
            <person name="Sabat G."/>
            <person name="Splinter BonDurant S."/>
            <person name="Syed K."/>
            <person name="Yadav J."/>
            <person name="Mgbeahuruike A.C."/>
            <person name="Kovalchuk A."/>
            <person name="Asiegbu F.O."/>
            <person name="Lackner G."/>
            <person name="Hoffmeister D."/>
            <person name="Rencoret J."/>
            <person name="Gutierrez A."/>
            <person name="Sun H."/>
            <person name="Lindquist E."/>
            <person name="Barry K."/>
            <person name="Riley R."/>
            <person name="Grigoriev I.V."/>
            <person name="Henrissat B."/>
            <person name="Kues U."/>
            <person name="Berka R.M."/>
            <person name="Martinez A.T."/>
            <person name="Covert S.F."/>
            <person name="Blanchette R.A."/>
            <person name="Cullen D."/>
        </authorList>
    </citation>
    <scope>NUCLEOTIDE SEQUENCE [LARGE SCALE GENOMIC DNA]</scope>
    <source>
        <strain evidence="1 2">11061_1 CR5-6</strain>
    </source>
</reference>
<evidence type="ECO:0000313" key="2">
    <source>
        <dbReference type="Proteomes" id="UP000053257"/>
    </source>
</evidence>
<protein>
    <submittedName>
        <fullName evidence="1">Uncharacterized protein</fullName>
    </submittedName>
</protein>
<keyword evidence="2" id="KW-1185">Reference proteome</keyword>